<organism evidence="5 6">
    <name type="scientific">Campylobacter canadensis</name>
    <dbReference type="NCBI Taxonomy" id="449520"/>
    <lineage>
        <taxon>Bacteria</taxon>
        <taxon>Pseudomonadati</taxon>
        <taxon>Campylobacterota</taxon>
        <taxon>Epsilonproteobacteria</taxon>
        <taxon>Campylobacterales</taxon>
        <taxon>Campylobacteraceae</taxon>
        <taxon>Campylobacter</taxon>
    </lineage>
</organism>
<keyword evidence="6" id="KW-1185">Reference proteome</keyword>
<sequence>MINKSEYILKSIIKTYLEEQNPIGSMLLQDNLNVPASTIRVYFKRLDLEGYICKLHASGGRIPTQKAMQQYWQNYFSKQKEITLKNTYTLLNINKDYELFAMLIDNFDYELKEVLNINEQFILLNFNAMQAILDYSEDRFNFFSQFLNLNLASIKIILNKLALNYELKQINKMQNDGIYYLCGEKKFANIVKLNSFNSILNSNLLDYFNNDLVFSELFLPENMGVSLDCFYLNKKCKLILAGSIYTNYEEVLNSLKEAM</sequence>
<dbReference type="SUPFAM" id="SSF46785">
    <property type="entry name" value="Winged helix' DNA-binding domain"/>
    <property type="match status" value="1"/>
</dbReference>
<keyword evidence="1" id="KW-0678">Repressor</keyword>
<dbReference type="InterPro" id="IPR036388">
    <property type="entry name" value="WH-like_DNA-bd_sf"/>
</dbReference>
<evidence type="ECO:0000256" key="2">
    <source>
        <dbReference type="ARBA" id="ARBA00023015"/>
    </source>
</evidence>
<gene>
    <name evidence="5" type="ORF">AVCANL283_01710</name>
</gene>
<dbReference type="PANTHER" id="PTHR34824">
    <property type="entry name" value="HEAT-INDUCIBLE TRANSCRIPTION REPRESSOR HRCA"/>
    <property type="match status" value="1"/>
</dbReference>
<evidence type="ECO:0000256" key="4">
    <source>
        <dbReference type="ARBA" id="ARBA00023163"/>
    </source>
</evidence>
<evidence type="ECO:0000313" key="5">
    <source>
        <dbReference type="EMBL" id="MBZ7986834.1"/>
    </source>
</evidence>
<evidence type="ECO:0008006" key="7">
    <source>
        <dbReference type="Google" id="ProtNLM"/>
    </source>
</evidence>
<dbReference type="PANTHER" id="PTHR34824:SF1">
    <property type="entry name" value="HEAT-INDUCIBLE TRANSCRIPTION REPRESSOR HRCA"/>
    <property type="match status" value="1"/>
</dbReference>
<keyword evidence="4" id="KW-0804">Transcription</keyword>
<evidence type="ECO:0000313" key="6">
    <source>
        <dbReference type="Proteomes" id="UP000786183"/>
    </source>
</evidence>
<dbReference type="RefSeq" id="WP_172230870.1">
    <property type="nucleotide sequence ID" value="NZ_CP035946.1"/>
</dbReference>
<keyword evidence="2" id="KW-0805">Transcription regulation</keyword>
<evidence type="ECO:0000256" key="1">
    <source>
        <dbReference type="ARBA" id="ARBA00022491"/>
    </source>
</evidence>
<protein>
    <recommendedName>
        <fullName evidence="7">HrcA family transcriptional regulator</fullName>
    </recommendedName>
</protein>
<accession>A0ABS7WPZ4</accession>
<keyword evidence="3" id="KW-0346">Stress response</keyword>
<dbReference type="Gene3D" id="1.10.10.10">
    <property type="entry name" value="Winged helix-like DNA-binding domain superfamily/Winged helix DNA-binding domain"/>
    <property type="match status" value="1"/>
</dbReference>
<comment type="caution">
    <text evidence="5">The sequence shown here is derived from an EMBL/GenBank/DDBJ whole genome shotgun (WGS) entry which is preliminary data.</text>
</comment>
<reference evidence="5 6" key="1">
    <citation type="submission" date="2020-07" db="EMBL/GenBank/DDBJ databases">
        <title>Transfer of Campylobacter canadensis to the novel genus Avispirillum gen. nov., that also includes two novel species recovered from migratory waterfowl: Avispirillum anseris sp. nov. and Avispirillum brantae sp. nov.</title>
        <authorList>
            <person name="Miller W.G."/>
            <person name="Chapman M.H."/>
            <person name="Yee E."/>
            <person name="Inglis G.D."/>
        </authorList>
    </citation>
    <scope>NUCLEOTIDE SEQUENCE [LARGE SCALE GENOMIC DNA]</scope>
    <source>
        <strain evidence="5 6">L283</strain>
    </source>
</reference>
<dbReference type="InterPro" id="IPR036390">
    <property type="entry name" value="WH_DNA-bd_sf"/>
</dbReference>
<dbReference type="Proteomes" id="UP000786183">
    <property type="component" value="Unassembled WGS sequence"/>
</dbReference>
<proteinExistence type="predicted"/>
<dbReference type="InterPro" id="IPR002571">
    <property type="entry name" value="HrcA"/>
</dbReference>
<dbReference type="EMBL" id="JACGBB010000003">
    <property type="protein sequence ID" value="MBZ7986834.1"/>
    <property type="molecule type" value="Genomic_DNA"/>
</dbReference>
<name>A0ABS7WPZ4_9BACT</name>
<evidence type="ECO:0000256" key="3">
    <source>
        <dbReference type="ARBA" id="ARBA00023016"/>
    </source>
</evidence>